<dbReference type="GeneID" id="82890125"/>
<evidence type="ECO:0000259" key="5">
    <source>
        <dbReference type="Pfam" id="PF00150"/>
    </source>
</evidence>
<feature type="domain" description="Glycoside hydrolase family 5" evidence="5">
    <location>
        <begin position="100"/>
        <end position="368"/>
    </location>
</feature>
<keyword evidence="2 3" id="KW-0326">Glycosidase</keyword>
<accession>A0ABY5UZ73</accession>
<sequence>MTKRMLYRSVLAIAAMAGPCLAAASASRANETVQTYWNDSGARKGLYVERAKDDPNREPTIFLAGHKYRDIGMNCYDLFNCALKFTDDGLRIDLSDSFATLELLKKEGIGLIRFNCGIYYSAELGASYMTDRDAYIDALRQIAARAQELEIGLIPCLMWHYAAVPEYFGEPLRSWGRPGSKTVEFLKAYTTDIVTSLREYKSIFAWEFGNEFNLHADLPQYAQRHTQADPPDWRDVFGTEDPDWRIRGKDILYAYRTFTRIVRRLDPDRRMLLSGNAILRETQYNQYTRDRMTIDDTKQYRKISRILNPGPIETVSEHVYQHGRQFADLGKVSLDEQIAIAVETARSLGKVYVMGEFGAIRGSREEYVPFFEAFLKAGVQLSLFWNFSLRGNIEQSCTPTERGPYIFELIREYKQKDAALHGE</sequence>
<comment type="similarity">
    <text evidence="3">Belongs to the glycosyl hydrolase 5 (cellulase A) family.</text>
</comment>
<dbReference type="SUPFAM" id="SSF51445">
    <property type="entry name" value="(Trans)glycosidases"/>
    <property type="match status" value="1"/>
</dbReference>
<feature type="chain" id="PRO_5045228849" evidence="4">
    <location>
        <begin position="23"/>
        <end position="423"/>
    </location>
</feature>
<protein>
    <submittedName>
        <fullName evidence="6">Cellulase family glycosylhydrolase</fullName>
    </submittedName>
</protein>
<evidence type="ECO:0000256" key="3">
    <source>
        <dbReference type="RuleBase" id="RU361153"/>
    </source>
</evidence>
<dbReference type="InterPro" id="IPR017853">
    <property type="entry name" value="GH"/>
</dbReference>
<dbReference type="EMBL" id="CP102294">
    <property type="protein sequence ID" value="UWN57251.1"/>
    <property type="molecule type" value="Genomic_DNA"/>
</dbReference>
<dbReference type="Proteomes" id="UP001059295">
    <property type="component" value="Chromosome"/>
</dbReference>
<feature type="signal peptide" evidence="4">
    <location>
        <begin position="1"/>
        <end position="22"/>
    </location>
</feature>
<proteinExistence type="inferred from homology"/>
<organism evidence="6 7">
    <name type="scientific">Alistipes ihumii AP11</name>
    <dbReference type="NCBI Taxonomy" id="1211813"/>
    <lineage>
        <taxon>Bacteria</taxon>
        <taxon>Pseudomonadati</taxon>
        <taxon>Bacteroidota</taxon>
        <taxon>Bacteroidia</taxon>
        <taxon>Bacteroidales</taxon>
        <taxon>Rikenellaceae</taxon>
        <taxon>Alistipes</taxon>
    </lineage>
</organism>
<dbReference type="RefSeq" id="WP_157365662.1">
    <property type="nucleotide sequence ID" value="NZ_CAPH01000007.1"/>
</dbReference>
<keyword evidence="4" id="KW-0732">Signal</keyword>
<keyword evidence="7" id="KW-1185">Reference proteome</keyword>
<name>A0ABY5UZ73_9BACT</name>
<evidence type="ECO:0000256" key="2">
    <source>
        <dbReference type="ARBA" id="ARBA00023295"/>
    </source>
</evidence>
<reference evidence="6" key="1">
    <citation type="journal article" date="2022" name="Cell">
        <title>Design, construction, and in vivo augmentation of a complex gut microbiome.</title>
        <authorList>
            <person name="Cheng A.G."/>
            <person name="Ho P.Y."/>
            <person name="Aranda-Diaz A."/>
            <person name="Jain S."/>
            <person name="Yu F.B."/>
            <person name="Meng X."/>
            <person name="Wang M."/>
            <person name="Iakiviak M."/>
            <person name="Nagashima K."/>
            <person name="Zhao A."/>
            <person name="Murugkar P."/>
            <person name="Patil A."/>
            <person name="Atabakhsh K."/>
            <person name="Weakley A."/>
            <person name="Yan J."/>
            <person name="Brumbaugh A.R."/>
            <person name="Higginbottom S."/>
            <person name="Dimas A."/>
            <person name="Shiver A.L."/>
            <person name="Deutschbauer A."/>
            <person name="Neff N."/>
            <person name="Sonnenburg J.L."/>
            <person name="Huang K.C."/>
            <person name="Fischbach M.A."/>
        </authorList>
    </citation>
    <scope>NUCLEOTIDE SEQUENCE</scope>
    <source>
        <strain evidence="6">AP11</strain>
    </source>
</reference>
<keyword evidence="1 3" id="KW-0378">Hydrolase</keyword>
<gene>
    <name evidence="6" type="ORF">NQ491_00285</name>
</gene>
<evidence type="ECO:0000313" key="7">
    <source>
        <dbReference type="Proteomes" id="UP001059295"/>
    </source>
</evidence>
<dbReference type="InterPro" id="IPR001547">
    <property type="entry name" value="Glyco_hydro_5"/>
</dbReference>
<evidence type="ECO:0000313" key="6">
    <source>
        <dbReference type="EMBL" id="UWN57251.1"/>
    </source>
</evidence>
<dbReference type="Gene3D" id="3.20.20.80">
    <property type="entry name" value="Glycosidases"/>
    <property type="match status" value="1"/>
</dbReference>
<evidence type="ECO:0000256" key="4">
    <source>
        <dbReference type="SAM" id="SignalP"/>
    </source>
</evidence>
<evidence type="ECO:0000256" key="1">
    <source>
        <dbReference type="ARBA" id="ARBA00022801"/>
    </source>
</evidence>
<dbReference type="Pfam" id="PF00150">
    <property type="entry name" value="Cellulase"/>
    <property type="match status" value="1"/>
</dbReference>